<evidence type="ECO:0000313" key="8">
    <source>
        <dbReference type="Proteomes" id="UP000005439"/>
    </source>
</evidence>
<dbReference type="KEGG" id="sap:Sulac_3591"/>
<dbReference type="Pfam" id="PF13520">
    <property type="entry name" value="AA_permease_2"/>
    <property type="match status" value="1"/>
</dbReference>
<name>G8U1U1_SULAD</name>
<accession>G8U1U1</accession>
<feature type="transmembrane region" description="Helical" evidence="6">
    <location>
        <begin position="49"/>
        <end position="72"/>
    </location>
</feature>
<dbReference type="Gene3D" id="1.20.1740.10">
    <property type="entry name" value="Amino acid/polyamine transporter I"/>
    <property type="match status" value="1"/>
</dbReference>
<feature type="transmembrane region" description="Helical" evidence="6">
    <location>
        <begin position="93"/>
        <end position="112"/>
    </location>
</feature>
<dbReference type="PANTHER" id="PTHR42770">
    <property type="entry name" value="AMINO ACID TRANSPORTER-RELATED"/>
    <property type="match status" value="1"/>
</dbReference>
<feature type="transmembrane region" description="Helical" evidence="6">
    <location>
        <begin position="358"/>
        <end position="383"/>
    </location>
</feature>
<feature type="transmembrane region" description="Helical" evidence="6">
    <location>
        <begin position="197"/>
        <end position="218"/>
    </location>
</feature>
<feature type="transmembrane region" description="Helical" evidence="6">
    <location>
        <begin position="436"/>
        <end position="455"/>
    </location>
</feature>
<keyword evidence="7" id="KW-0614">Plasmid</keyword>
<evidence type="ECO:0000313" key="7">
    <source>
        <dbReference type="EMBL" id="AEW07019.1"/>
    </source>
</evidence>
<keyword evidence="5 6" id="KW-0472">Membrane</keyword>
<keyword evidence="8" id="KW-1185">Reference proteome</keyword>
<keyword evidence="3 6" id="KW-0812">Transmembrane</keyword>
<reference evidence="7 8" key="2">
    <citation type="journal article" date="2012" name="Stand. Genomic Sci.">
        <title>Complete genome sequence of the moderately thermophilic mineral-sulfide-oxidizing firmicute Sulfobacillus acidophilus type strain (NAL(T)).</title>
        <authorList>
            <person name="Anderson I."/>
            <person name="Chertkov O."/>
            <person name="Chen A."/>
            <person name="Saunders E."/>
            <person name="Lapidus A."/>
            <person name="Nolan M."/>
            <person name="Lucas S."/>
            <person name="Hammon N."/>
            <person name="Deshpande S."/>
            <person name="Cheng J.F."/>
            <person name="Han C."/>
            <person name="Tapia R."/>
            <person name="Goodwin L.A."/>
            <person name="Pitluck S."/>
            <person name="Liolios K."/>
            <person name="Pagani I."/>
            <person name="Ivanova N."/>
            <person name="Mikhailova N."/>
            <person name="Pati A."/>
            <person name="Palaniappan K."/>
            <person name="Land M."/>
            <person name="Pan C."/>
            <person name="Rohde M."/>
            <person name="Pukall R."/>
            <person name="Goker M."/>
            <person name="Detter J.C."/>
            <person name="Woyke T."/>
            <person name="Bristow J."/>
            <person name="Eisen J.A."/>
            <person name="Markowitz V."/>
            <person name="Hugenholtz P."/>
            <person name="Kyrpides N.C."/>
            <person name="Klenk H.P."/>
            <person name="Mavromatis K."/>
        </authorList>
    </citation>
    <scope>NUCLEOTIDE SEQUENCE [LARGE SCALE GENOMIC DNA]</scope>
    <source>
        <strain evidence="8">ATCC 700253 / DSM 10332 / NAL</strain>
        <plasmid evidence="8">pSULAd1</plasmid>
    </source>
</reference>
<evidence type="ECO:0000256" key="1">
    <source>
        <dbReference type="ARBA" id="ARBA00004651"/>
    </source>
</evidence>
<dbReference type="EMBL" id="CP003180">
    <property type="protein sequence ID" value="AEW07019.1"/>
    <property type="molecule type" value="Genomic_DNA"/>
</dbReference>
<gene>
    <name evidence="7" type="ordered locus">Sulac_3591</name>
</gene>
<evidence type="ECO:0000256" key="6">
    <source>
        <dbReference type="SAM" id="Phobius"/>
    </source>
</evidence>
<feature type="transmembrane region" description="Helical" evidence="6">
    <location>
        <begin position="132"/>
        <end position="151"/>
    </location>
</feature>
<feature type="transmembrane region" description="Helical" evidence="6">
    <location>
        <begin position="285"/>
        <end position="310"/>
    </location>
</feature>
<feature type="transmembrane region" description="Helical" evidence="6">
    <location>
        <begin position="163"/>
        <end position="185"/>
    </location>
</feature>
<dbReference type="InterPro" id="IPR002293">
    <property type="entry name" value="AA/rel_permease1"/>
</dbReference>
<comment type="subcellular location">
    <subcellularLocation>
        <location evidence="1">Cell membrane</location>
        <topology evidence="1">Multi-pass membrane protein</topology>
    </subcellularLocation>
</comment>
<evidence type="ECO:0000256" key="5">
    <source>
        <dbReference type="ARBA" id="ARBA00023136"/>
    </source>
</evidence>
<feature type="transmembrane region" description="Helical" evidence="6">
    <location>
        <begin position="230"/>
        <end position="255"/>
    </location>
</feature>
<evidence type="ECO:0000256" key="2">
    <source>
        <dbReference type="ARBA" id="ARBA00022475"/>
    </source>
</evidence>
<organism evidence="7 8">
    <name type="scientific">Sulfobacillus acidophilus (strain ATCC 700253 / DSM 10332 / NAL)</name>
    <dbReference type="NCBI Taxonomy" id="679936"/>
    <lineage>
        <taxon>Bacteria</taxon>
        <taxon>Bacillati</taxon>
        <taxon>Bacillota</taxon>
        <taxon>Clostridia</taxon>
        <taxon>Eubacteriales</taxon>
        <taxon>Clostridiales Family XVII. Incertae Sedis</taxon>
        <taxon>Sulfobacillus</taxon>
    </lineage>
</organism>
<evidence type="ECO:0000256" key="3">
    <source>
        <dbReference type="ARBA" id="ARBA00022692"/>
    </source>
</evidence>
<feature type="transmembrane region" description="Helical" evidence="6">
    <location>
        <begin position="403"/>
        <end position="424"/>
    </location>
</feature>
<geneLocation type="plasmid" evidence="8">
    <name>pSULAd1</name>
</geneLocation>
<dbReference type="HOGENOM" id="CLU_573206_0_0_9"/>
<sequence>MDEDPVRSHERLHQVFHLVDLSSLSISSVAPIFSVAAAGSVMVRAAGPAVPLAIVLIALPFIASSGIFLSLNQHFPNAGASYHWSRRILGFDYSNFQAWIIIMAYFWSIPPILIPAAQFTLSILGDNTPTNLLQIVVAMGWALFATSVLLWGAKMTARVTQMFLVIEVVSVLVMGIWGYSVWGHVIHGGTIFAIGHIRWPGVIVCMVIAATIVDGWEIDSYAAEESQKPLIAPGWGGIIGALGVAVYYLTIWPILLHEVPLHTLETSPDVLTIWSKTVAPGFLPWIRIAILASTAGSLWLTSYILSRALFAMSRDGVLPFWLGRLNRHKAPMWAIVIPVGSSAAVIVLQLMFPSMNALFTLVLSAAGFFLVAEFLLDGINMAVFLLRHHATLRHDLKTHHHAVLFLGSLFVVLTLGLLEGLFLVYGPRYIGPDIDWVTVVMIGVGLLHVLWIKAVRRQQTIVFNPDAGDLFAAGPVAWRLSQDK</sequence>
<dbReference type="PATRIC" id="fig|679936.5.peg.3711"/>
<keyword evidence="2" id="KW-1003">Cell membrane</keyword>
<keyword evidence="4 6" id="KW-1133">Transmembrane helix</keyword>
<feature type="transmembrane region" description="Helical" evidence="6">
    <location>
        <begin position="331"/>
        <end position="352"/>
    </location>
</feature>
<evidence type="ECO:0000256" key="4">
    <source>
        <dbReference type="ARBA" id="ARBA00022989"/>
    </source>
</evidence>
<dbReference type="GO" id="GO:0022857">
    <property type="term" value="F:transmembrane transporter activity"/>
    <property type="evidence" value="ECO:0007669"/>
    <property type="project" value="InterPro"/>
</dbReference>
<dbReference type="AlphaFoldDB" id="G8U1U1"/>
<reference evidence="8" key="1">
    <citation type="submission" date="2011-12" db="EMBL/GenBank/DDBJ databases">
        <title>The complete genome of plasmid of Sulfobacillus acidophilus DSM 10332.</title>
        <authorList>
            <person name="Lucas S."/>
            <person name="Han J."/>
            <person name="Lapidus A."/>
            <person name="Bruce D."/>
            <person name="Goodwin L."/>
            <person name="Pitluck S."/>
            <person name="Peters L."/>
            <person name="Kyrpides N."/>
            <person name="Mavromatis K."/>
            <person name="Ivanova N."/>
            <person name="Mikhailova N."/>
            <person name="Chertkov O."/>
            <person name="Saunders E."/>
            <person name="Detter J.C."/>
            <person name="Tapia R."/>
            <person name="Han C."/>
            <person name="Land M."/>
            <person name="Hauser L."/>
            <person name="Markowitz V."/>
            <person name="Cheng J.-F."/>
            <person name="Hugenholtz P."/>
            <person name="Woyke T."/>
            <person name="Wu D."/>
            <person name="Pukall R."/>
            <person name="Gehrich-Schroeter G."/>
            <person name="Schneider S."/>
            <person name="Klenk H.-P."/>
            <person name="Eisen J.A."/>
        </authorList>
    </citation>
    <scope>NUCLEOTIDE SEQUENCE [LARGE SCALE GENOMIC DNA]</scope>
    <source>
        <strain evidence="8">ATCC 700253 / DSM 10332 / NAL</strain>
        <plasmid evidence="8">pSULAd1</plasmid>
    </source>
</reference>
<dbReference type="PIRSF" id="PIRSF006060">
    <property type="entry name" value="AA_transporter"/>
    <property type="match status" value="1"/>
</dbReference>
<dbReference type="PANTHER" id="PTHR42770:SF7">
    <property type="entry name" value="MEMBRANE PROTEIN"/>
    <property type="match status" value="1"/>
</dbReference>
<dbReference type="InterPro" id="IPR050367">
    <property type="entry name" value="APC_superfamily"/>
</dbReference>
<dbReference type="Proteomes" id="UP000005439">
    <property type="component" value="Plasmid unnamed"/>
</dbReference>
<proteinExistence type="predicted"/>
<feature type="transmembrane region" description="Helical" evidence="6">
    <location>
        <begin position="21"/>
        <end position="43"/>
    </location>
</feature>
<protein>
    <submittedName>
        <fullName evidence="7">Amino acid/polyamine/organocation transporter, APC superfamily</fullName>
    </submittedName>
</protein>
<dbReference type="GO" id="GO:0005886">
    <property type="term" value="C:plasma membrane"/>
    <property type="evidence" value="ECO:0007669"/>
    <property type="project" value="UniProtKB-SubCell"/>
</dbReference>